<dbReference type="Pfam" id="PF03328">
    <property type="entry name" value="HpcH_HpaI"/>
    <property type="match status" value="1"/>
</dbReference>
<accession>A0A174AJS3</accession>
<keyword evidence="1" id="KW-0479">Metal-binding</keyword>
<evidence type="ECO:0000313" key="4">
    <source>
        <dbReference type="Proteomes" id="UP000095787"/>
    </source>
</evidence>
<dbReference type="EMBL" id="CYZO01000011">
    <property type="protein sequence ID" value="CUN88637.1"/>
    <property type="molecule type" value="Genomic_DNA"/>
</dbReference>
<feature type="domain" description="HpcH/HpaI aldolase/citrate lyase" evidence="2">
    <location>
        <begin position="10"/>
        <end position="157"/>
    </location>
</feature>
<dbReference type="InterPro" id="IPR040442">
    <property type="entry name" value="Pyrv_kinase-like_dom_sf"/>
</dbReference>
<gene>
    <name evidence="3" type="ORF">ERS852456_01057</name>
</gene>
<evidence type="ECO:0000256" key="1">
    <source>
        <dbReference type="ARBA" id="ARBA00022723"/>
    </source>
</evidence>
<dbReference type="GO" id="GO:0016829">
    <property type="term" value="F:lyase activity"/>
    <property type="evidence" value="ECO:0007669"/>
    <property type="project" value="UniProtKB-KW"/>
</dbReference>
<protein>
    <submittedName>
        <fullName evidence="3">Citrate lyase beta subunit</fullName>
    </submittedName>
</protein>
<dbReference type="AlphaFoldDB" id="A0A174AJS3"/>
<name>A0A174AJS3_9FIRM</name>
<dbReference type="GO" id="GO:0046872">
    <property type="term" value="F:metal ion binding"/>
    <property type="evidence" value="ECO:0007669"/>
    <property type="project" value="UniProtKB-KW"/>
</dbReference>
<sequence length="280" mass="31777">MPLKLMYITNSEDVAHIAEEAGVDRIFVDMEYIGKTDRQGGMDTVQSRHTADDVRRLAQCLNKAELFVRVNPIHEKTDEYNSSKEEIDEAIEAGADLLMLPYFKTAEEVQTFVKYVNGRAKTVLLVETPEAAAIAEDLVQIPGIDEMFIGLNDLSLGYGKNFMFELLLDGTVEELCLKFRKGGIPYGFGGIASLGKGMLPSEYVIKEHYRLGSACAILSRSFCRTGQVTDLKEIQKIFEIELPKIRELEEECRVHSEYFWKNRQQVETKIRQICECEDAK</sequence>
<organism evidence="3 4">
    <name type="scientific">[Ruminococcus] torques</name>
    <dbReference type="NCBI Taxonomy" id="33039"/>
    <lineage>
        <taxon>Bacteria</taxon>
        <taxon>Bacillati</taxon>
        <taxon>Bacillota</taxon>
        <taxon>Clostridia</taxon>
        <taxon>Lachnospirales</taxon>
        <taxon>Lachnospiraceae</taxon>
        <taxon>Mediterraneibacter</taxon>
    </lineage>
</organism>
<dbReference type="InterPro" id="IPR005000">
    <property type="entry name" value="Aldolase/citrate-lyase_domain"/>
</dbReference>
<evidence type="ECO:0000313" key="3">
    <source>
        <dbReference type="EMBL" id="CUN88637.1"/>
    </source>
</evidence>
<keyword evidence="3" id="KW-0456">Lyase</keyword>
<dbReference type="Gene3D" id="3.20.20.60">
    <property type="entry name" value="Phosphoenolpyruvate-binding domains"/>
    <property type="match status" value="2"/>
</dbReference>
<evidence type="ECO:0000259" key="2">
    <source>
        <dbReference type="Pfam" id="PF03328"/>
    </source>
</evidence>
<reference evidence="3 4" key="1">
    <citation type="submission" date="2015-09" db="EMBL/GenBank/DDBJ databases">
        <authorList>
            <consortium name="Pathogen Informatics"/>
        </authorList>
    </citation>
    <scope>NUCLEOTIDE SEQUENCE [LARGE SCALE GENOMIC DNA]</scope>
    <source>
        <strain evidence="3 4">2789STDY5834841</strain>
    </source>
</reference>
<proteinExistence type="predicted"/>
<dbReference type="Proteomes" id="UP000095787">
    <property type="component" value="Unassembled WGS sequence"/>
</dbReference>
<dbReference type="SUPFAM" id="SSF51621">
    <property type="entry name" value="Phosphoenolpyruvate/pyruvate domain"/>
    <property type="match status" value="1"/>
</dbReference>
<dbReference type="RefSeq" id="WP_009320065.1">
    <property type="nucleotide sequence ID" value="NZ_CATXVX010000010.1"/>
</dbReference>
<dbReference type="InterPro" id="IPR015813">
    <property type="entry name" value="Pyrv/PenolPyrv_kinase-like_dom"/>
</dbReference>